<evidence type="ECO:0000313" key="2">
    <source>
        <dbReference type="Proteomes" id="UP000002669"/>
    </source>
</evidence>
<protein>
    <submittedName>
        <fullName evidence="1">Uncharacterized protein</fullName>
    </submittedName>
</protein>
<sequence>MPAGRTGFAVAEMTSGIERTDIISLFECAYPAASCLVTVSTIGRRPSSVTIRQDGERYEPVARRSHGYIHTSLPSLSTCSPHLR</sequence>
<proteinExistence type="predicted"/>
<dbReference type="EMBL" id="DS989823">
    <property type="protein sequence ID" value="EFQ99788.1"/>
    <property type="molecule type" value="Genomic_DNA"/>
</dbReference>
<dbReference type="VEuPathDB" id="FungiDB:MGYG_02801"/>
<gene>
    <name evidence="1" type="ORF">MGYG_02801</name>
</gene>
<accession>E4UP35</accession>
<keyword evidence="2" id="KW-1185">Reference proteome</keyword>
<dbReference type="AlphaFoldDB" id="E4UP35"/>
<organism evidence="2">
    <name type="scientific">Arthroderma gypseum (strain ATCC MYA-4604 / CBS 118893)</name>
    <name type="common">Microsporum gypseum</name>
    <dbReference type="NCBI Taxonomy" id="535722"/>
    <lineage>
        <taxon>Eukaryota</taxon>
        <taxon>Fungi</taxon>
        <taxon>Dikarya</taxon>
        <taxon>Ascomycota</taxon>
        <taxon>Pezizomycotina</taxon>
        <taxon>Eurotiomycetes</taxon>
        <taxon>Eurotiomycetidae</taxon>
        <taxon>Onygenales</taxon>
        <taxon>Arthrodermataceae</taxon>
        <taxon>Nannizzia</taxon>
    </lineage>
</organism>
<dbReference type="HOGENOM" id="CLU_2527009_0_0_1"/>
<dbReference type="Proteomes" id="UP000002669">
    <property type="component" value="Unassembled WGS sequence"/>
</dbReference>
<dbReference type="GeneID" id="10030578"/>
<dbReference type="RefSeq" id="XP_003175271.1">
    <property type="nucleotide sequence ID" value="XM_003175223.1"/>
</dbReference>
<evidence type="ECO:0000313" key="1">
    <source>
        <dbReference type="EMBL" id="EFQ99788.1"/>
    </source>
</evidence>
<dbReference type="InParanoid" id="E4UP35"/>
<reference evidence="2" key="1">
    <citation type="journal article" date="2012" name="MBio">
        <title>Comparative genome analysis of Trichophyton rubrum and related dermatophytes reveals candidate genes involved in infection.</title>
        <authorList>
            <person name="Martinez D.A."/>
            <person name="Oliver B.G."/>
            <person name="Graeser Y."/>
            <person name="Goldberg J.M."/>
            <person name="Li W."/>
            <person name="Martinez-Rossi N.M."/>
            <person name="Monod M."/>
            <person name="Shelest E."/>
            <person name="Barton R.C."/>
            <person name="Birch E."/>
            <person name="Brakhage A.A."/>
            <person name="Chen Z."/>
            <person name="Gurr S.J."/>
            <person name="Heiman D."/>
            <person name="Heitman J."/>
            <person name="Kosti I."/>
            <person name="Rossi A."/>
            <person name="Saif S."/>
            <person name="Samalova M."/>
            <person name="Saunders C.W."/>
            <person name="Shea T."/>
            <person name="Summerbell R.C."/>
            <person name="Xu J."/>
            <person name="Young S."/>
            <person name="Zeng Q."/>
            <person name="Birren B.W."/>
            <person name="Cuomo C.A."/>
            <person name="White T.C."/>
        </authorList>
    </citation>
    <scope>NUCLEOTIDE SEQUENCE [LARGE SCALE GENOMIC DNA]</scope>
    <source>
        <strain evidence="2">ATCC MYA-4604 / CBS 118893</strain>
    </source>
</reference>
<name>E4UP35_ARTGP</name>